<organism evidence="1">
    <name type="scientific">Rhipicephalus microplus</name>
    <name type="common">Cattle tick</name>
    <name type="synonym">Boophilus microplus</name>
    <dbReference type="NCBI Taxonomy" id="6941"/>
    <lineage>
        <taxon>Eukaryota</taxon>
        <taxon>Metazoa</taxon>
        <taxon>Ecdysozoa</taxon>
        <taxon>Arthropoda</taxon>
        <taxon>Chelicerata</taxon>
        <taxon>Arachnida</taxon>
        <taxon>Acari</taxon>
        <taxon>Parasitiformes</taxon>
        <taxon>Ixodida</taxon>
        <taxon>Ixodoidea</taxon>
        <taxon>Ixodidae</taxon>
        <taxon>Rhipicephalinae</taxon>
        <taxon>Rhipicephalus</taxon>
        <taxon>Boophilus</taxon>
    </lineage>
</organism>
<dbReference type="Pfam" id="PF11107">
    <property type="entry name" value="FANCF"/>
    <property type="match status" value="1"/>
</dbReference>
<dbReference type="VEuPathDB" id="VectorBase:LOC119170102"/>
<dbReference type="OrthoDB" id="6482486at2759"/>
<dbReference type="InterPro" id="IPR035428">
    <property type="entry name" value="FANCF"/>
</dbReference>
<accession>A0A6M2D1E1</accession>
<protein>
    <submittedName>
        <fullName evidence="1">Protein ovary overexpressed</fullName>
    </submittedName>
</protein>
<dbReference type="AlphaFoldDB" id="A0A6M2D1E1"/>
<proteinExistence type="predicted"/>
<dbReference type="GO" id="GO:0043240">
    <property type="term" value="C:Fanconi anaemia nuclear complex"/>
    <property type="evidence" value="ECO:0007669"/>
    <property type="project" value="InterPro"/>
</dbReference>
<name>A0A6M2D1E1_RHIMP</name>
<sequence length="345" mass="39087">MEVVARNIHHFFHVVLVKAHDEPLWTRISLERSIQWAKYCEKVHHEAITKGYASYVVMMLKDMSRATPDRRVVTFDDLELSSQLLVAELLQCPLLRKGTVQIILESELSHEPWLEVMCEIFVINSILKDLSIEKEVKQPEFQRESQMLMEKLFRLSGNALDKQLDLLLRNSPEALLKLVSCEDIRYHALTCSAGLWTARRLTIDDPVSAAVWRQESKLLCKAACRSPSLMQCLLQRLQVHAESMEPCFVAGADEWVLTRNSPAGAWDWKRLAEISTALNLTADGASSSSVLTAFLKQARSGSHGDFWDDLFFYCESSRSSCNNTKMPVVANSSGESGLLLHDCCR</sequence>
<reference evidence="1" key="1">
    <citation type="submission" date="2019-09" db="EMBL/GenBank/DDBJ databases">
        <title>Organ-specific transcriptomic study of the physiology of the cattle tick, Rhipicephalus microplus.</title>
        <authorList>
            <person name="Tirloni L."/>
            <person name="Braz G."/>
            <person name="Gandara A.C.P."/>
            <person name="Sabadin G.A."/>
            <person name="da Silva R.M."/>
            <person name="Guizzo M.G."/>
            <person name="Machado J.A."/>
            <person name="Costa E.P."/>
            <person name="Gomes H.F."/>
            <person name="Moraes J."/>
            <person name="Mota M.B.S."/>
            <person name="Mesquita R.D."/>
            <person name="Alvarenga P.H."/>
            <person name="Alves F."/>
            <person name="Seixas A."/>
            <person name="da Fonseca R.N."/>
            <person name="Fogaca A."/>
            <person name="Logullo C."/>
            <person name="Tanaka A."/>
            <person name="Daffre S."/>
            <person name="Termignoni C."/>
            <person name="Vaz I.S.Jr."/>
            <person name="Oliveira P.L."/>
            <person name="Ribeiro J.M."/>
        </authorList>
    </citation>
    <scope>NUCLEOTIDE SEQUENCE</scope>
    <source>
        <strain evidence="1">Porto Alegre</strain>
    </source>
</reference>
<evidence type="ECO:0000313" key="1">
    <source>
        <dbReference type="EMBL" id="NOV39962.1"/>
    </source>
</evidence>
<dbReference type="GO" id="GO:0036297">
    <property type="term" value="P:interstrand cross-link repair"/>
    <property type="evidence" value="ECO:0007669"/>
    <property type="project" value="InterPro"/>
</dbReference>
<dbReference type="EMBL" id="GHWJ01007225">
    <property type="protein sequence ID" value="NOV39962.1"/>
    <property type="molecule type" value="Transcribed_RNA"/>
</dbReference>